<accession>A0ABN1N160</accession>
<protein>
    <recommendedName>
        <fullName evidence="3">Outer membrane protein beta-barrel domain-containing protein</fullName>
    </recommendedName>
</protein>
<evidence type="ECO:0000313" key="4">
    <source>
        <dbReference type="EMBL" id="GAA0879379.1"/>
    </source>
</evidence>
<sequence>MKKYLILFCLLVGLGLTANAQRSLYSFNYVVTAPTGNTADFIDVVSGRGFAFEYQKFISDHIAIGGEVGHSTIFKRTENELYTRETATLSGIQYRYQYSYPIMATGAYYHSFTDLIRPYVSLGIGTIANKRTIEMGMYRSEDTHWQFGFRPEIGTLIQPSDNVAFRIGAKYYGTLEGGGLEGQSNLSFNIGLVILNN</sequence>
<feature type="chain" id="PRO_5045751914" description="Outer membrane protein beta-barrel domain-containing protein" evidence="2">
    <location>
        <begin position="21"/>
        <end position="197"/>
    </location>
</feature>
<evidence type="ECO:0000259" key="3">
    <source>
        <dbReference type="Pfam" id="PF13505"/>
    </source>
</evidence>
<dbReference type="RefSeq" id="WP_343851725.1">
    <property type="nucleotide sequence ID" value="NZ_BAAAFI010000011.1"/>
</dbReference>
<organism evidence="4 5">
    <name type="scientific">Algoriphagus jejuensis</name>
    <dbReference type="NCBI Taxonomy" id="419934"/>
    <lineage>
        <taxon>Bacteria</taxon>
        <taxon>Pseudomonadati</taxon>
        <taxon>Bacteroidota</taxon>
        <taxon>Cytophagia</taxon>
        <taxon>Cytophagales</taxon>
        <taxon>Cyclobacteriaceae</taxon>
        <taxon>Algoriphagus</taxon>
    </lineage>
</organism>
<comment type="caution">
    <text evidence="4">The sequence shown here is derived from an EMBL/GenBank/DDBJ whole genome shotgun (WGS) entry which is preliminary data.</text>
</comment>
<proteinExistence type="predicted"/>
<evidence type="ECO:0000313" key="5">
    <source>
        <dbReference type="Proteomes" id="UP001500469"/>
    </source>
</evidence>
<keyword evidence="5" id="KW-1185">Reference proteome</keyword>
<dbReference type="EMBL" id="BAAAFI010000011">
    <property type="protein sequence ID" value="GAA0879379.1"/>
    <property type="molecule type" value="Genomic_DNA"/>
</dbReference>
<name>A0ABN1N160_9BACT</name>
<reference evidence="4 5" key="1">
    <citation type="journal article" date="2019" name="Int. J. Syst. Evol. Microbiol.">
        <title>The Global Catalogue of Microorganisms (GCM) 10K type strain sequencing project: providing services to taxonomists for standard genome sequencing and annotation.</title>
        <authorList>
            <consortium name="The Broad Institute Genomics Platform"/>
            <consortium name="The Broad Institute Genome Sequencing Center for Infectious Disease"/>
            <person name="Wu L."/>
            <person name="Ma J."/>
        </authorList>
    </citation>
    <scope>NUCLEOTIDE SEQUENCE [LARGE SCALE GENOMIC DNA]</scope>
    <source>
        <strain evidence="4 5">JCM 16112</strain>
    </source>
</reference>
<dbReference type="InterPro" id="IPR011250">
    <property type="entry name" value="OMP/PagP_B-barrel"/>
</dbReference>
<evidence type="ECO:0000256" key="2">
    <source>
        <dbReference type="SAM" id="SignalP"/>
    </source>
</evidence>
<dbReference type="Proteomes" id="UP001500469">
    <property type="component" value="Unassembled WGS sequence"/>
</dbReference>
<dbReference type="SUPFAM" id="SSF56925">
    <property type="entry name" value="OMPA-like"/>
    <property type="match status" value="1"/>
</dbReference>
<dbReference type="Pfam" id="PF13505">
    <property type="entry name" value="OMP_b-brl"/>
    <property type="match status" value="1"/>
</dbReference>
<feature type="domain" description="Outer membrane protein beta-barrel" evidence="3">
    <location>
        <begin position="10"/>
        <end position="182"/>
    </location>
</feature>
<evidence type="ECO:0000256" key="1">
    <source>
        <dbReference type="ARBA" id="ARBA00022729"/>
    </source>
</evidence>
<dbReference type="InterPro" id="IPR027385">
    <property type="entry name" value="Beta-barrel_OMP"/>
</dbReference>
<dbReference type="Gene3D" id="2.40.160.20">
    <property type="match status" value="1"/>
</dbReference>
<keyword evidence="1 2" id="KW-0732">Signal</keyword>
<gene>
    <name evidence="4" type="ORF">GCM10009119_23470</name>
</gene>
<feature type="signal peptide" evidence="2">
    <location>
        <begin position="1"/>
        <end position="20"/>
    </location>
</feature>